<dbReference type="Gramene" id="TVU47535">
    <property type="protein sequence ID" value="TVU47535"/>
    <property type="gene ID" value="EJB05_07139"/>
</dbReference>
<protein>
    <submittedName>
        <fullName evidence="2">Uncharacterized protein</fullName>
    </submittedName>
</protein>
<dbReference type="EMBL" id="RWGY01000004">
    <property type="protein sequence ID" value="TVU47535.1"/>
    <property type="molecule type" value="Genomic_DNA"/>
</dbReference>
<feature type="compositionally biased region" description="Low complexity" evidence="1">
    <location>
        <begin position="85"/>
        <end position="94"/>
    </location>
</feature>
<name>A0A5J9WHU2_9POAL</name>
<feature type="region of interest" description="Disordered" evidence="1">
    <location>
        <begin position="85"/>
        <end position="105"/>
    </location>
</feature>
<accession>A0A5J9WHU2</accession>
<proteinExistence type="predicted"/>
<gene>
    <name evidence="2" type="ORF">EJB05_07139</name>
</gene>
<feature type="non-terminal residue" evidence="2">
    <location>
        <position position="105"/>
    </location>
</feature>
<evidence type="ECO:0000313" key="3">
    <source>
        <dbReference type="Proteomes" id="UP000324897"/>
    </source>
</evidence>
<comment type="caution">
    <text evidence="2">The sequence shown here is derived from an EMBL/GenBank/DDBJ whole genome shotgun (WGS) entry which is preliminary data.</text>
</comment>
<dbReference type="AlphaFoldDB" id="A0A5J9WHU2"/>
<feature type="compositionally biased region" description="Polar residues" evidence="1">
    <location>
        <begin position="95"/>
        <end position="105"/>
    </location>
</feature>
<evidence type="ECO:0000256" key="1">
    <source>
        <dbReference type="SAM" id="MobiDB-lite"/>
    </source>
</evidence>
<sequence length="105" mass="11213">MRSVSGLNKARLRRAWRKPLIARRPWWRRHGASLLVLGQRRPAARGDALGAGGVAAAEAARARGDKRSNNASNTRRAWLWACGGAAPAATSSPANDTRISGSSRS</sequence>
<evidence type="ECO:0000313" key="2">
    <source>
        <dbReference type="EMBL" id="TVU47535.1"/>
    </source>
</evidence>
<dbReference type="Proteomes" id="UP000324897">
    <property type="component" value="Chromosome 5"/>
</dbReference>
<organism evidence="2 3">
    <name type="scientific">Eragrostis curvula</name>
    <name type="common">weeping love grass</name>
    <dbReference type="NCBI Taxonomy" id="38414"/>
    <lineage>
        <taxon>Eukaryota</taxon>
        <taxon>Viridiplantae</taxon>
        <taxon>Streptophyta</taxon>
        <taxon>Embryophyta</taxon>
        <taxon>Tracheophyta</taxon>
        <taxon>Spermatophyta</taxon>
        <taxon>Magnoliopsida</taxon>
        <taxon>Liliopsida</taxon>
        <taxon>Poales</taxon>
        <taxon>Poaceae</taxon>
        <taxon>PACMAD clade</taxon>
        <taxon>Chloridoideae</taxon>
        <taxon>Eragrostideae</taxon>
        <taxon>Eragrostidinae</taxon>
        <taxon>Eragrostis</taxon>
    </lineage>
</organism>
<reference evidence="2 3" key="1">
    <citation type="journal article" date="2019" name="Sci. Rep.">
        <title>A high-quality genome of Eragrostis curvula grass provides insights into Poaceae evolution and supports new strategies to enhance forage quality.</title>
        <authorList>
            <person name="Carballo J."/>
            <person name="Santos B.A.C.M."/>
            <person name="Zappacosta D."/>
            <person name="Garbus I."/>
            <person name="Selva J.P."/>
            <person name="Gallo C.A."/>
            <person name="Diaz A."/>
            <person name="Albertini E."/>
            <person name="Caccamo M."/>
            <person name="Echenique V."/>
        </authorList>
    </citation>
    <scope>NUCLEOTIDE SEQUENCE [LARGE SCALE GENOMIC DNA]</scope>
    <source>
        <strain evidence="3">cv. Victoria</strain>
        <tissue evidence="2">Leaf</tissue>
    </source>
</reference>
<keyword evidence="3" id="KW-1185">Reference proteome</keyword>